<feature type="signal peptide" evidence="1">
    <location>
        <begin position="1"/>
        <end position="20"/>
    </location>
</feature>
<dbReference type="EMBL" id="GADI01001421">
    <property type="protein sequence ID" value="JAA72387.1"/>
    <property type="molecule type" value="mRNA"/>
</dbReference>
<reference evidence="2" key="1">
    <citation type="submission" date="2012-12" db="EMBL/GenBank/DDBJ databases">
        <title>Identification and characterization of a phenylalanine ammonia-lyase gene family in Isatis indigotica Fort.</title>
        <authorList>
            <person name="Liu Q."/>
            <person name="Chen J."/>
            <person name="Zhou X."/>
            <person name="Di P."/>
            <person name="Xiao Y."/>
            <person name="Xuan H."/>
            <person name="Zhang L."/>
            <person name="Chen W."/>
        </authorList>
    </citation>
    <scope>NUCLEOTIDE SEQUENCE</scope>
    <source>
        <tissue evidence="2">Salivary gland</tissue>
    </source>
</reference>
<keyword evidence="1" id="KW-0732">Signal</keyword>
<organism evidence="2">
    <name type="scientific">Ixodes ricinus</name>
    <name type="common">Common tick</name>
    <name type="synonym">Acarus ricinus</name>
    <dbReference type="NCBI Taxonomy" id="34613"/>
    <lineage>
        <taxon>Eukaryota</taxon>
        <taxon>Metazoa</taxon>
        <taxon>Ecdysozoa</taxon>
        <taxon>Arthropoda</taxon>
        <taxon>Chelicerata</taxon>
        <taxon>Arachnida</taxon>
        <taxon>Acari</taxon>
        <taxon>Parasitiformes</taxon>
        <taxon>Ixodida</taxon>
        <taxon>Ixodoidea</taxon>
        <taxon>Ixodidae</taxon>
        <taxon>Ixodinae</taxon>
        <taxon>Ixodes</taxon>
    </lineage>
</organism>
<feature type="chain" id="PRO_5005518697" evidence="1">
    <location>
        <begin position="21"/>
        <end position="155"/>
    </location>
</feature>
<evidence type="ECO:0000256" key="1">
    <source>
        <dbReference type="SAM" id="SignalP"/>
    </source>
</evidence>
<dbReference type="AlphaFoldDB" id="A0A0K8RML2"/>
<protein>
    <submittedName>
        <fullName evidence="2">Putative dap-36 protein member</fullName>
    </submittedName>
</protein>
<sequence length="155" mass="18189">MRSAILIATFFIVEVVSKDAAVIFDLTKCVTDFVTKMAKEKHREIVSLNLSAAASFPLEGKTPLRIEVRNITYGNKFHSKKSEKRTNYSTYFMNQDYSRPEQRTYRSDILRQLAAIWRINFCLPERICSRNRNRTSESIYRFPRAKVQIRSTMIH</sequence>
<accession>A0A0K8RML2</accession>
<proteinExistence type="evidence at transcript level"/>
<name>A0A0K8RML2_IXORI</name>
<evidence type="ECO:0000313" key="2">
    <source>
        <dbReference type="EMBL" id="JAA72387.1"/>
    </source>
</evidence>